<feature type="transmembrane region" description="Helical" evidence="6">
    <location>
        <begin position="73"/>
        <end position="100"/>
    </location>
</feature>
<dbReference type="GeneID" id="110243872"/>
<evidence type="ECO:0000256" key="1">
    <source>
        <dbReference type="ARBA" id="ARBA00004141"/>
    </source>
</evidence>
<evidence type="ECO:0000313" key="9">
    <source>
        <dbReference type="Proteomes" id="UP000887567"/>
    </source>
</evidence>
<dbReference type="KEGG" id="epa:110243872"/>
<name>A0A913XK53_EXADI</name>
<dbReference type="Gene3D" id="1.20.1250.20">
    <property type="entry name" value="MFS general substrate transporter like domains"/>
    <property type="match status" value="1"/>
</dbReference>
<reference evidence="8" key="1">
    <citation type="submission" date="2022-11" db="UniProtKB">
        <authorList>
            <consortium name="EnsemblMetazoa"/>
        </authorList>
    </citation>
    <scope>IDENTIFICATION</scope>
</reference>
<dbReference type="InterPro" id="IPR036259">
    <property type="entry name" value="MFS_trans_sf"/>
</dbReference>
<dbReference type="GO" id="GO:0016020">
    <property type="term" value="C:membrane"/>
    <property type="evidence" value="ECO:0007669"/>
    <property type="project" value="UniProtKB-SubCell"/>
</dbReference>
<feature type="transmembrane region" description="Helical" evidence="6">
    <location>
        <begin position="106"/>
        <end position="127"/>
    </location>
</feature>
<dbReference type="EnsemblMetazoa" id="XM_021050021.2">
    <property type="protein sequence ID" value="XP_020905680.2"/>
    <property type="gene ID" value="LOC110243872"/>
</dbReference>
<dbReference type="InterPro" id="IPR011701">
    <property type="entry name" value="MFS"/>
</dbReference>
<evidence type="ECO:0000256" key="5">
    <source>
        <dbReference type="ARBA" id="ARBA00023136"/>
    </source>
</evidence>
<feature type="domain" description="Major facilitator superfamily (MFS) profile" evidence="7">
    <location>
        <begin position="1"/>
        <end position="144"/>
    </location>
</feature>
<dbReference type="PANTHER" id="PTHR23506:SF26">
    <property type="entry name" value="MFS-TYPE TRANSPORTER SLC18B1"/>
    <property type="match status" value="1"/>
</dbReference>
<dbReference type="InterPro" id="IPR020846">
    <property type="entry name" value="MFS_dom"/>
</dbReference>
<dbReference type="OMA" id="SMYARDA"/>
<evidence type="ECO:0000313" key="8">
    <source>
        <dbReference type="EnsemblMetazoa" id="XP_020905680.2"/>
    </source>
</evidence>
<protein>
    <recommendedName>
        <fullName evidence="7">Major facilitator superfamily (MFS) profile domain-containing protein</fullName>
    </recommendedName>
</protein>
<dbReference type="GO" id="GO:0022857">
    <property type="term" value="F:transmembrane transporter activity"/>
    <property type="evidence" value="ECO:0007669"/>
    <property type="project" value="InterPro"/>
</dbReference>
<dbReference type="OrthoDB" id="5973527at2759"/>
<evidence type="ECO:0000256" key="3">
    <source>
        <dbReference type="ARBA" id="ARBA00022692"/>
    </source>
</evidence>
<evidence type="ECO:0000259" key="7">
    <source>
        <dbReference type="PROSITE" id="PS50850"/>
    </source>
</evidence>
<keyword evidence="3 6" id="KW-0812">Transmembrane</keyword>
<keyword evidence="9" id="KW-1185">Reference proteome</keyword>
<dbReference type="SUPFAM" id="SSF103473">
    <property type="entry name" value="MFS general substrate transporter"/>
    <property type="match status" value="1"/>
</dbReference>
<evidence type="ECO:0000256" key="2">
    <source>
        <dbReference type="ARBA" id="ARBA00022448"/>
    </source>
</evidence>
<dbReference type="InterPro" id="IPR050930">
    <property type="entry name" value="MFS_Vesicular_Transporter"/>
</dbReference>
<proteinExistence type="predicted"/>
<keyword evidence="2" id="KW-0813">Transport</keyword>
<sequence length="144" mass="14901">MVSGLIVGGISLEMIGPAPFLTSILPNKKIWLVCVAMAINGGSAALTIPPAVTVMSMYARDAGMPDDMSTNGVISGIITAACNLGSFTGPAIGGIVIGWIGFNWCAAIFGIVSFFQAIFTAVFIHFWRPSKPNGGSDYVGVGQE</sequence>
<keyword evidence="5 6" id="KW-0472">Membrane</keyword>
<evidence type="ECO:0000256" key="4">
    <source>
        <dbReference type="ARBA" id="ARBA00022989"/>
    </source>
</evidence>
<comment type="subcellular location">
    <subcellularLocation>
        <location evidence="1">Membrane</location>
        <topology evidence="1">Multi-pass membrane protein</topology>
    </subcellularLocation>
</comment>
<dbReference type="Proteomes" id="UP000887567">
    <property type="component" value="Unplaced"/>
</dbReference>
<accession>A0A913XK53</accession>
<dbReference type="Pfam" id="PF07690">
    <property type="entry name" value="MFS_1"/>
    <property type="match status" value="1"/>
</dbReference>
<dbReference type="PANTHER" id="PTHR23506">
    <property type="entry name" value="GH10249P"/>
    <property type="match status" value="1"/>
</dbReference>
<evidence type="ECO:0000256" key="6">
    <source>
        <dbReference type="SAM" id="Phobius"/>
    </source>
</evidence>
<feature type="transmembrane region" description="Helical" evidence="6">
    <location>
        <begin position="30"/>
        <end position="52"/>
    </location>
</feature>
<dbReference type="RefSeq" id="XP_020905680.2">
    <property type="nucleotide sequence ID" value="XM_021050021.2"/>
</dbReference>
<dbReference type="PROSITE" id="PS50850">
    <property type="entry name" value="MFS"/>
    <property type="match status" value="1"/>
</dbReference>
<dbReference type="AlphaFoldDB" id="A0A913XK53"/>
<organism evidence="8 9">
    <name type="scientific">Exaiptasia diaphana</name>
    <name type="common">Tropical sea anemone</name>
    <name type="synonym">Aiptasia pulchella</name>
    <dbReference type="NCBI Taxonomy" id="2652724"/>
    <lineage>
        <taxon>Eukaryota</taxon>
        <taxon>Metazoa</taxon>
        <taxon>Cnidaria</taxon>
        <taxon>Anthozoa</taxon>
        <taxon>Hexacorallia</taxon>
        <taxon>Actiniaria</taxon>
        <taxon>Aiptasiidae</taxon>
        <taxon>Exaiptasia</taxon>
    </lineage>
</organism>
<keyword evidence="4 6" id="KW-1133">Transmembrane helix</keyword>